<dbReference type="OrthoDB" id="2735536at2759"/>
<keyword evidence="5" id="KW-1185">Reference proteome</keyword>
<dbReference type="AlphaFoldDB" id="A0A6J1BZP5"/>
<dbReference type="GO" id="GO:0006694">
    <property type="term" value="P:steroid biosynthetic process"/>
    <property type="evidence" value="ECO:0007669"/>
    <property type="project" value="InterPro"/>
</dbReference>
<dbReference type="PANTHER" id="PTHR10366">
    <property type="entry name" value="NAD DEPENDENT EPIMERASE/DEHYDRATASE"/>
    <property type="match status" value="1"/>
</dbReference>
<dbReference type="InterPro" id="IPR002225">
    <property type="entry name" value="3Beta_OHSteriod_DH/Estase"/>
</dbReference>
<keyword evidence="1" id="KW-0521">NADP</keyword>
<proteinExistence type="inferred from homology"/>
<organism evidence="5 6">
    <name type="scientific">Momordica charantia</name>
    <name type="common">Bitter gourd</name>
    <name type="synonym">Balsam pear</name>
    <dbReference type="NCBI Taxonomy" id="3673"/>
    <lineage>
        <taxon>Eukaryota</taxon>
        <taxon>Viridiplantae</taxon>
        <taxon>Streptophyta</taxon>
        <taxon>Embryophyta</taxon>
        <taxon>Tracheophyta</taxon>
        <taxon>Spermatophyta</taxon>
        <taxon>Magnoliopsida</taxon>
        <taxon>eudicotyledons</taxon>
        <taxon>Gunneridae</taxon>
        <taxon>Pentapetalae</taxon>
        <taxon>rosids</taxon>
        <taxon>fabids</taxon>
        <taxon>Cucurbitales</taxon>
        <taxon>Cucurbitaceae</taxon>
        <taxon>Momordiceae</taxon>
        <taxon>Momordica</taxon>
    </lineage>
</organism>
<accession>A0A6J1BZP5</accession>
<dbReference type="RefSeq" id="XP_022133638.1">
    <property type="nucleotide sequence ID" value="XM_022277946.1"/>
</dbReference>
<evidence type="ECO:0000256" key="2">
    <source>
        <dbReference type="ARBA" id="ARBA00023002"/>
    </source>
</evidence>
<gene>
    <name evidence="6" type="primary">LOC111006177</name>
</gene>
<dbReference type="PANTHER" id="PTHR10366:SF483">
    <property type="entry name" value="CINNAMOYL COA REDUCTASE-LIKE PROTEIN"/>
    <property type="match status" value="1"/>
</dbReference>
<dbReference type="GeneID" id="111006177"/>
<evidence type="ECO:0000256" key="3">
    <source>
        <dbReference type="RuleBase" id="RU004475"/>
    </source>
</evidence>
<dbReference type="Pfam" id="PF01073">
    <property type="entry name" value="3Beta_HSD"/>
    <property type="match status" value="1"/>
</dbReference>
<dbReference type="KEGG" id="mcha:111006177"/>
<evidence type="ECO:0000259" key="4">
    <source>
        <dbReference type="Pfam" id="PF01073"/>
    </source>
</evidence>
<dbReference type="SUPFAM" id="SSF51735">
    <property type="entry name" value="NAD(P)-binding Rossmann-fold domains"/>
    <property type="match status" value="1"/>
</dbReference>
<name>A0A6J1BZP5_MOMCH</name>
<dbReference type="Proteomes" id="UP000504603">
    <property type="component" value="Unplaced"/>
</dbReference>
<comment type="similarity">
    <text evidence="3">Belongs to the 3-beta-HSD family.</text>
</comment>
<sequence>MGVVFRAEETLVLELEQLRRKLVACGGIQRRKDGDEYRNLKSKPIDDAEEKIVCVTSGASFLGAALVNELLLHGYSVRVIVDNPEDVSKLEETMSNRHDVTVVAAKLTDVESLVEAFDGCRGVFHTSSSIDPSGLSGYTKIMSEVEMKTTENVMEACTRTETVRNCVLTSSLLACIWQDQAGESESETSRVVDHGCWSSLQLCQDKKLWYALGKLKSEKVAWRMAQESGLKLATICSALITGPNFHRRNSTPTMAYLKGAREMYANGVLATVEVTKLAKAHVCVYEGMKENASGRYICFDRVISTVGEAEKLAAEMAVPVTTMLQTTPPTHSSIPFQLSNKKLSHLMSRTDLPRTCLNESIFL</sequence>
<protein>
    <submittedName>
        <fullName evidence="6">Cinnamoyl-CoA reductase-like SNL6</fullName>
    </submittedName>
</protein>
<reference evidence="6" key="1">
    <citation type="submission" date="2025-08" db="UniProtKB">
        <authorList>
            <consortium name="RefSeq"/>
        </authorList>
    </citation>
    <scope>IDENTIFICATION</scope>
    <source>
        <strain evidence="6">OHB3-1</strain>
    </source>
</reference>
<evidence type="ECO:0000313" key="5">
    <source>
        <dbReference type="Proteomes" id="UP000504603"/>
    </source>
</evidence>
<evidence type="ECO:0000256" key="1">
    <source>
        <dbReference type="ARBA" id="ARBA00022857"/>
    </source>
</evidence>
<feature type="domain" description="3-beta hydroxysteroid dehydrogenase/isomerase" evidence="4">
    <location>
        <begin position="55"/>
        <end position="175"/>
    </location>
</feature>
<dbReference type="InterPro" id="IPR050425">
    <property type="entry name" value="NAD(P)_dehydrat-like"/>
</dbReference>
<dbReference type="GO" id="GO:0016616">
    <property type="term" value="F:oxidoreductase activity, acting on the CH-OH group of donors, NAD or NADP as acceptor"/>
    <property type="evidence" value="ECO:0007669"/>
    <property type="project" value="InterPro"/>
</dbReference>
<dbReference type="InterPro" id="IPR036291">
    <property type="entry name" value="NAD(P)-bd_dom_sf"/>
</dbReference>
<dbReference type="Gene3D" id="3.40.50.720">
    <property type="entry name" value="NAD(P)-binding Rossmann-like Domain"/>
    <property type="match status" value="1"/>
</dbReference>
<keyword evidence="2 3" id="KW-0560">Oxidoreductase</keyword>
<evidence type="ECO:0000313" key="6">
    <source>
        <dbReference type="RefSeq" id="XP_022133638.1"/>
    </source>
</evidence>